<feature type="transmembrane region" description="Helical" evidence="5">
    <location>
        <begin position="252"/>
        <end position="272"/>
    </location>
</feature>
<feature type="transmembrane region" description="Helical" evidence="5">
    <location>
        <begin position="499"/>
        <end position="519"/>
    </location>
</feature>
<dbReference type="InterPro" id="IPR020846">
    <property type="entry name" value="MFS_dom"/>
</dbReference>
<evidence type="ECO:0000259" key="6">
    <source>
        <dbReference type="PROSITE" id="PS50850"/>
    </source>
</evidence>
<dbReference type="Gene3D" id="1.20.1250.20">
    <property type="entry name" value="MFS general substrate transporter like domains"/>
    <property type="match status" value="1"/>
</dbReference>
<dbReference type="GO" id="GO:0005886">
    <property type="term" value="C:plasma membrane"/>
    <property type="evidence" value="ECO:0007669"/>
    <property type="project" value="TreeGrafter"/>
</dbReference>
<comment type="subcellular location">
    <subcellularLocation>
        <location evidence="1">Membrane</location>
        <topology evidence="1">Multi-pass membrane protein</topology>
    </subcellularLocation>
</comment>
<feature type="transmembrane region" description="Helical" evidence="5">
    <location>
        <begin position="278"/>
        <end position="297"/>
    </location>
</feature>
<dbReference type="InterPro" id="IPR036259">
    <property type="entry name" value="MFS_trans_sf"/>
</dbReference>
<dbReference type="InterPro" id="IPR011701">
    <property type="entry name" value="MFS"/>
</dbReference>
<keyword evidence="3 5" id="KW-1133">Transmembrane helix</keyword>
<feature type="transmembrane region" description="Helical" evidence="5">
    <location>
        <begin position="420"/>
        <end position="439"/>
    </location>
</feature>
<evidence type="ECO:0000313" key="8">
    <source>
        <dbReference type="Proteomes" id="UP000237144"/>
    </source>
</evidence>
<feature type="transmembrane region" description="Helical" evidence="5">
    <location>
        <begin position="557"/>
        <end position="580"/>
    </location>
</feature>
<feature type="transmembrane region" description="Helical" evidence="5">
    <location>
        <begin position="347"/>
        <end position="372"/>
    </location>
</feature>
<dbReference type="NCBIfam" id="TIGR00880">
    <property type="entry name" value="2_A_01_02"/>
    <property type="match status" value="1"/>
</dbReference>
<dbReference type="InterPro" id="IPR001958">
    <property type="entry name" value="Tet-R_TetA/multi-R_MdtG-like"/>
</dbReference>
<keyword evidence="4 5" id="KW-0472">Membrane</keyword>
<dbReference type="GO" id="GO:0015244">
    <property type="term" value="F:fluconazole transmembrane transporter activity"/>
    <property type="evidence" value="ECO:0007669"/>
    <property type="project" value="TreeGrafter"/>
</dbReference>
<protein>
    <recommendedName>
        <fullName evidence="6">Major facilitator superfamily (MFS) profile domain-containing protein</fullName>
    </recommendedName>
</protein>
<feature type="transmembrane region" description="Helical" evidence="5">
    <location>
        <begin position="586"/>
        <end position="610"/>
    </location>
</feature>
<evidence type="ECO:0000256" key="3">
    <source>
        <dbReference type="ARBA" id="ARBA00022989"/>
    </source>
</evidence>
<dbReference type="PROSITE" id="PS50850">
    <property type="entry name" value="MFS"/>
    <property type="match status" value="1"/>
</dbReference>
<dbReference type="STRING" id="741276.A0A2S5BJ50"/>
<dbReference type="OrthoDB" id="3357846at2759"/>
<organism evidence="7 8">
    <name type="scientific">Rhodotorula taiwanensis</name>
    <dbReference type="NCBI Taxonomy" id="741276"/>
    <lineage>
        <taxon>Eukaryota</taxon>
        <taxon>Fungi</taxon>
        <taxon>Dikarya</taxon>
        <taxon>Basidiomycota</taxon>
        <taxon>Pucciniomycotina</taxon>
        <taxon>Microbotryomycetes</taxon>
        <taxon>Sporidiobolales</taxon>
        <taxon>Sporidiobolaceae</taxon>
        <taxon>Rhodotorula</taxon>
    </lineage>
</organism>
<feature type="transmembrane region" description="Helical" evidence="5">
    <location>
        <begin position="525"/>
        <end position="550"/>
    </location>
</feature>
<dbReference type="CDD" id="cd17323">
    <property type="entry name" value="MFS_Tpo1_MDR_like"/>
    <property type="match status" value="1"/>
</dbReference>
<keyword evidence="8" id="KW-1185">Reference proteome</keyword>
<keyword evidence="2 5" id="KW-0812">Transmembrane</keyword>
<dbReference type="Pfam" id="PF07690">
    <property type="entry name" value="MFS_1"/>
    <property type="match status" value="1"/>
</dbReference>
<reference evidence="7 8" key="1">
    <citation type="journal article" date="2018" name="Front. Microbiol.">
        <title>Prospects for Fungal Bioremediation of Acidic Radioactive Waste Sites: Characterization and Genome Sequence of Rhodotorula taiwanensis MD1149.</title>
        <authorList>
            <person name="Tkavc R."/>
            <person name="Matrosova V.Y."/>
            <person name="Grichenko O.E."/>
            <person name="Gostincar C."/>
            <person name="Volpe R.P."/>
            <person name="Klimenkova P."/>
            <person name="Gaidamakova E.K."/>
            <person name="Zhou C.E."/>
            <person name="Stewart B.J."/>
            <person name="Lyman M.G."/>
            <person name="Malfatti S.A."/>
            <person name="Rubinfeld B."/>
            <person name="Courtot M."/>
            <person name="Singh J."/>
            <person name="Dalgard C.L."/>
            <person name="Hamilton T."/>
            <person name="Frey K.G."/>
            <person name="Gunde-Cimerman N."/>
            <person name="Dugan L."/>
            <person name="Daly M.J."/>
        </authorList>
    </citation>
    <scope>NUCLEOTIDE SEQUENCE [LARGE SCALE GENOMIC DNA]</scope>
    <source>
        <strain evidence="7 8">MD1149</strain>
    </source>
</reference>
<evidence type="ECO:0000256" key="1">
    <source>
        <dbReference type="ARBA" id="ARBA00004141"/>
    </source>
</evidence>
<evidence type="ECO:0000256" key="4">
    <source>
        <dbReference type="ARBA" id="ARBA00023136"/>
    </source>
</evidence>
<dbReference type="SUPFAM" id="SSF103473">
    <property type="entry name" value="MFS general substrate transporter"/>
    <property type="match status" value="1"/>
</dbReference>
<sequence length="626" mass="68590">MVADIIRDSTFGQIVNYLSKGKYFPYADQRPDYVPPAHFLHRDVSIFPRTDSETPTTLTSAAVTLVNEAAVCSEIVAANKAGFDMHEKDRLDAEKQLQSGVPSAKSAKTPYPWLVTFDENDPDRPMSWSSRKRVFVGGLIAVLTFGFLFPLPSSSAAMLYLLSGPLHSIWSPSLDSIPTTYFTCFCLSVSPCSSYLADFGSAIYTPSVPGLMEEFGISQVGAISGLTLFVAAYGISPMILSPMQELPKVGRNPVYIIGLALFVIFQIPEILAKNMATILVFRFLSGFAGGPALATGGASMADIFPVKHLAVAMGAWAIGAVSAPTLAPVVGSFAAEAKDWRWPFLELLWLSGATFVLLFFFLPETLESTILVRRAERLRKLTGNDLLKASAELDMVEGETLLQSLKVTTQRAFRLSLEPALAVIHLYLAVIYGVFYLWFEALPLVFTDGYGFSLGSSGLPYLGFIVSASVTYTFYVFYQRWHIQPRLEKNPNTPPEIRLELGVMAGPLVPISLLIFGWTANRTHWMGPIVGASLYLPPVFLLFQSCLMYVSQSYPMYAASVLAGNDLFRSVFASLFPLFGDKYFRALGVGPGCTLLAGVSALMVPLLYYIMKSGGRLRARSRFAEI</sequence>
<evidence type="ECO:0000256" key="5">
    <source>
        <dbReference type="SAM" id="Phobius"/>
    </source>
</evidence>
<dbReference type="AlphaFoldDB" id="A0A2S5BJ50"/>
<dbReference type="GO" id="GO:1990961">
    <property type="term" value="P:xenobiotic detoxification by transmembrane export across the plasma membrane"/>
    <property type="evidence" value="ECO:0007669"/>
    <property type="project" value="TreeGrafter"/>
</dbReference>
<name>A0A2S5BJ50_9BASI</name>
<accession>A0A2S5BJ50</accession>
<feature type="transmembrane region" description="Helical" evidence="5">
    <location>
        <begin position="217"/>
        <end position="240"/>
    </location>
</feature>
<evidence type="ECO:0000313" key="7">
    <source>
        <dbReference type="EMBL" id="POY76790.1"/>
    </source>
</evidence>
<dbReference type="GO" id="GO:0042910">
    <property type="term" value="F:xenobiotic transmembrane transporter activity"/>
    <property type="evidence" value="ECO:0007669"/>
    <property type="project" value="InterPro"/>
</dbReference>
<evidence type="ECO:0000256" key="2">
    <source>
        <dbReference type="ARBA" id="ARBA00022692"/>
    </source>
</evidence>
<feature type="transmembrane region" description="Helical" evidence="5">
    <location>
        <begin position="459"/>
        <end position="478"/>
    </location>
</feature>
<feature type="transmembrane region" description="Helical" evidence="5">
    <location>
        <begin position="309"/>
        <end position="335"/>
    </location>
</feature>
<dbReference type="EMBL" id="PJQD01000001">
    <property type="protein sequence ID" value="POY76790.1"/>
    <property type="molecule type" value="Genomic_DNA"/>
</dbReference>
<dbReference type="Proteomes" id="UP000237144">
    <property type="component" value="Unassembled WGS sequence"/>
</dbReference>
<proteinExistence type="predicted"/>
<gene>
    <name evidence="7" type="ORF">BMF94_0039</name>
</gene>
<feature type="transmembrane region" description="Helical" evidence="5">
    <location>
        <begin position="134"/>
        <end position="162"/>
    </location>
</feature>
<dbReference type="PANTHER" id="PTHR23502:SF23">
    <property type="entry name" value="FLUCONAZOLE RESISTANCE PROTEIN 1"/>
    <property type="match status" value="1"/>
</dbReference>
<feature type="domain" description="Major facilitator superfamily (MFS) profile" evidence="6">
    <location>
        <begin position="186"/>
        <end position="626"/>
    </location>
</feature>
<comment type="caution">
    <text evidence="7">The sequence shown here is derived from an EMBL/GenBank/DDBJ whole genome shotgun (WGS) entry which is preliminary data.</text>
</comment>
<dbReference type="PANTHER" id="PTHR23502">
    <property type="entry name" value="MAJOR FACILITATOR SUPERFAMILY"/>
    <property type="match status" value="1"/>
</dbReference>